<dbReference type="SMART" id="SM00312">
    <property type="entry name" value="PX"/>
    <property type="match status" value="1"/>
</dbReference>
<proteinExistence type="inferred from homology"/>
<dbReference type="Ensembl" id="ENSCMIT00000031235.1">
    <property type="protein sequence ID" value="ENSCMIP00000030765.1"/>
    <property type="gene ID" value="ENSCMIG00000013229.1"/>
</dbReference>
<dbReference type="SMART" id="SM00326">
    <property type="entry name" value="SH3"/>
    <property type="match status" value="1"/>
</dbReference>
<evidence type="ECO:0000256" key="5">
    <source>
        <dbReference type="ARBA" id="ARBA00023136"/>
    </source>
</evidence>
<dbReference type="GeneTree" id="ENSGT00940000166896"/>
<dbReference type="Pfam" id="PF10456">
    <property type="entry name" value="BAR_3_WASP_bdg"/>
    <property type="match status" value="1"/>
</dbReference>
<dbReference type="InterPro" id="IPR036028">
    <property type="entry name" value="SH3-like_dom_sf"/>
</dbReference>
<dbReference type="InterPro" id="IPR027267">
    <property type="entry name" value="AH/BAR_dom_sf"/>
</dbReference>
<dbReference type="STRING" id="7868.ENSCMIP00000030765"/>
<evidence type="ECO:0000256" key="3">
    <source>
        <dbReference type="ARBA" id="ARBA00022443"/>
    </source>
</evidence>
<dbReference type="InterPro" id="IPR001452">
    <property type="entry name" value="SH3_domain"/>
</dbReference>
<dbReference type="Proteomes" id="UP000314986">
    <property type="component" value="Unassembled WGS sequence"/>
</dbReference>
<comment type="subcellular location">
    <subcellularLocation>
        <location evidence="1">Cytoplasmic vesicle membrane</location>
    </subcellularLocation>
</comment>
<dbReference type="AlphaFoldDB" id="A0A4W3JER5"/>
<evidence type="ECO:0000256" key="6">
    <source>
        <dbReference type="ARBA" id="ARBA00023329"/>
    </source>
</evidence>
<dbReference type="OrthoDB" id="10254720at2759"/>
<keyword evidence="6" id="KW-0968">Cytoplasmic vesicle</keyword>
<dbReference type="GO" id="GO:0035091">
    <property type="term" value="F:phosphatidylinositol binding"/>
    <property type="evidence" value="ECO:0007669"/>
    <property type="project" value="InterPro"/>
</dbReference>
<dbReference type="GO" id="GO:0016197">
    <property type="term" value="P:endosomal transport"/>
    <property type="evidence" value="ECO:0007669"/>
    <property type="project" value="TreeGrafter"/>
</dbReference>
<dbReference type="InterPro" id="IPR036871">
    <property type="entry name" value="PX_dom_sf"/>
</dbReference>
<reference evidence="11" key="1">
    <citation type="journal article" date="2006" name="Science">
        <title>Ancient noncoding elements conserved in the human genome.</title>
        <authorList>
            <person name="Venkatesh B."/>
            <person name="Kirkness E.F."/>
            <person name="Loh Y.H."/>
            <person name="Halpern A.L."/>
            <person name="Lee A.P."/>
            <person name="Johnson J."/>
            <person name="Dandona N."/>
            <person name="Viswanathan L.D."/>
            <person name="Tay A."/>
            <person name="Venter J.C."/>
            <person name="Strausberg R.L."/>
            <person name="Brenner S."/>
        </authorList>
    </citation>
    <scope>NUCLEOTIDE SEQUENCE [LARGE SCALE GENOMIC DNA]</scope>
</reference>
<dbReference type="GO" id="GO:0006897">
    <property type="term" value="P:endocytosis"/>
    <property type="evidence" value="ECO:0007669"/>
    <property type="project" value="TreeGrafter"/>
</dbReference>
<evidence type="ECO:0000259" key="9">
    <source>
        <dbReference type="PROSITE" id="PS50195"/>
    </source>
</evidence>
<dbReference type="GO" id="GO:0030659">
    <property type="term" value="C:cytoplasmic vesicle membrane"/>
    <property type="evidence" value="ECO:0007669"/>
    <property type="project" value="UniProtKB-SubCell"/>
</dbReference>
<keyword evidence="4" id="KW-0653">Protein transport</keyword>
<comment type="similarity">
    <text evidence="2">Belongs to the sorting nexin family.</text>
</comment>
<evidence type="ECO:0000313" key="10">
    <source>
        <dbReference type="Ensembl" id="ENSCMIP00000030765.1"/>
    </source>
</evidence>
<evidence type="ECO:0000259" key="8">
    <source>
        <dbReference type="PROSITE" id="PS50002"/>
    </source>
</evidence>
<name>A0A4W3JER5_CALMI</name>
<dbReference type="FunFam" id="3.30.1520.10:FF:000004">
    <property type="entry name" value="Sorting nexin"/>
    <property type="match status" value="1"/>
</dbReference>
<dbReference type="GO" id="GO:0036089">
    <property type="term" value="P:cleavage furrow formation"/>
    <property type="evidence" value="ECO:0007669"/>
    <property type="project" value="TreeGrafter"/>
</dbReference>
<dbReference type="Gene3D" id="2.30.30.40">
    <property type="entry name" value="SH3 Domains"/>
    <property type="match status" value="1"/>
</dbReference>
<evidence type="ECO:0000313" key="11">
    <source>
        <dbReference type="Proteomes" id="UP000314986"/>
    </source>
</evidence>
<accession>A0A4W3JER5</accession>
<dbReference type="InterPro" id="IPR001683">
    <property type="entry name" value="PX_dom"/>
</dbReference>
<evidence type="ECO:0000256" key="2">
    <source>
        <dbReference type="ARBA" id="ARBA00010883"/>
    </source>
</evidence>
<dbReference type="GO" id="GO:0005886">
    <property type="term" value="C:plasma membrane"/>
    <property type="evidence" value="ECO:0007669"/>
    <property type="project" value="TreeGrafter"/>
</dbReference>
<dbReference type="Gene3D" id="1.20.1270.60">
    <property type="entry name" value="Arfaptin homology (AH) domain/BAR domain"/>
    <property type="match status" value="1"/>
</dbReference>
<evidence type="ECO:0000256" key="7">
    <source>
        <dbReference type="PROSITE-ProRule" id="PRU00192"/>
    </source>
</evidence>
<dbReference type="PANTHER" id="PTHR45827">
    <property type="entry name" value="SORTING NEXIN"/>
    <property type="match status" value="1"/>
</dbReference>
<dbReference type="GO" id="GO:0015031">
    <property type="term" value="P:protein transport"/>
    <property type="evidence" value="ECO:0007669"/>
    <property type="project" value="UniProtKB-KW"/>
</dbReference>
<sequence>MPTKAVVQCIFKGHTEGELTLTLGEIITVTSQGTGDGWFEGINSNGEHGRFPGRNVELFHEDEALPEYETIYEEPDYTEIKPLNTDNCSVFSEFLESDYELISFGLEEGKDNLEQMLKSNRKTSRVYHFTKTEAEPFILGKTVKTTTKIAMIFNENGASWIYPIVPLECTVTNPQMGSKYSGMKKYISYQITPNDTDKSVYHRYKHFDWLHCRLLEKFGSLIAIPLLPEKDIPWRFSDEFVLGRMGGLQAWINRMSRHPVVAHSDIFQHFIRTTDVKEWKIGKRIAEKDEAVGGMIFAEVMASSEFRLLDGEETEMFLTFVKCLGESIKNLTTVVEEHWIRNTGTVKSEYHKIGKSFLDFSASFAKSKYHEKDSITSALAFAGKTYNDIGDLYSDQPKENVHYLLEISKQYKGLLSCYPDIINVLKGAIEKAHEYEKLAQTNKVTLKEKEAVVYKAGIVSSAIQAEMNHFNMELSNDYKETFRHFLYEQVQMYNKITDKLREAYARFEF</sequence>
<dbReference type="Gene3D" id="3.30.1520.10">
    <property type="entry name" value="Phox-like domain"/>
    <property type="match status" value="1"/>
</dbReference>
<organism evidence="10 11">
    <name type="scientific">Callorhinchus milii</name>
    <name type="common">Ghost shark</name>
    <dbReference type="NCBI Taxonomy" id="7868"/>
    <lineage>
        <taxon>Eukaryota</taxon>
        <taxon>Metazoa</taxon>
        <taxon>Chordata</taxon>
        <taxon>Craniata</taxon>
        <taxon>Vertebrata</taxon>
        <taxon>Chondrichthyes</taxon>
        <taxon>Holocephali</taxon>
        <taxon>Chimaeriformes</taxon>
        <taxon>Callorhinchidae</taxon>
        <taxon>Callorhinchus</taxon>
    </lineage>
</organism>
<gene>
    <name evidence="10" type="primary">LOC103187291</name>
</gene>
<feature type="domain" description="SH3" evidence="8">
    <location>
        <begin position="1"/>
        <end position="61"/>
    </location>
</feature>
<dbReference type="Pfam" id="PF14604">
    <property type="entry name" value="SH3_9"/>
    <property type="match status" value="1"/>
</dbReference>
<reference evidence="10" key="4">
    <citation type="submission" date="2025-08" db="UniProtKB">
        <authorList>
            <consortium name="Ensembl"/>
        </authorList>
    </citation>
    <scope>IDENTIFICATION</scope>
</reference>
<evidence type="ECO:0000256" key="4">
    <source>
        <dbReference type="ARBA" id="ARBA00022927"/>
    </source>
</evidence>
<reference evidence="11" key="2">
    <citation type="journal article" date="2007" name="PLoS Biol.">
        <title>Survey sequencing and comparative analysis of the elephant shark (Callorhinchus milii) genome.</title>
        <authorList>
            <person name="Venkatesh B."/>
            <person name="Kirkness E.F."/>
            <person name="Loh Y.H."/>
            <person name="Halpern A.L."/>
            <person name="Lee A.P."/>
            <person name="Johnson J."/>
            <person name="Dandona N."/>
            <person name="Viswanathan L.D."/>
            <person name="Tay A."/>
            <person name="Venter J.C."/>
            <person name="Strausberg R.L."/>
            <person name="Brenner S."/>
        </authorList>
    </citation>
    <scope>NUCLEOTIDE SEQUENCE [LARGE SCALE GENOMIC DNA]</scope>
</reference>
<keyword evidence="5" id="KW-0472">Membrane</keyword>
<dbReference type="PANTHER" id="PTHR45827:SF2">
    <property type="entry name" value="SORTING NEXIN-9"/>
    <property type="match status" value="1"/>
</dbReference>
<feature type="domain" description="PX" evidence="9">
    <location>
        <begin position="167"/>
        <end position="278"/>
    </location>
</feature>
<dbReference type="GeneID" id="103187291"/>
<dbReference type="GO" id="GO:0097320">
    <property type="term" value="P:plasma membrane tubulation"/>
    <property type="evidence" value="ECO:0007669"/>
    <property type="project" value="TreeGrafter"/>
</dbReference>
<dbReference type="PROSITE" id="PS50002">
    <property type="entry name" value="SH3"/>
    <property type="match status" value="1"/>
</dbReference>
<dbReference type="SUPFAM" id="SSF50044">
    <property type="entry name" value="SH3-domain"/>
    <property type="match status" value="1"/>
</dbReference>
<reference evidence="11" key="3">
    <citation type="journal article" date="2014" name="Nature">
        <title>Elephant shark genome provides unique insights into gnathostome evolution.</title>
        <authorList>
            <consortium name="International Elephant Shark Genome Sequencing Consortium"/>
            <person name="Venkatesh B."/>
            <person name="Lee A.P."/>
            <person name="Ravi V."/>
            <person name="Maurya A.K."/>
            <person name="Lian M.M."/>
            <person name="Swann J.B."/>
            <person name="Ohta Y."/>
            <person name="Flajnik M.F."/>
            <person name="Sutoh Y."/>
            <person name="Kasahara M."/>
            <person name="Hoon S."/>
            <person name="Gangu V."/>
            <person name="Roy S.W."/>
            <person name="Irimia M."/>
            <person name="Korzh V."/>
            <person name="Kondrychyn I."/>
            <person name="Lim Z.W."/>
            <person name="Tay B.H."/>
            <person name="Tohari S."/>
            <person name="Kong K.W."/>
            <person name="Ho S."/>
            <person name="Lorente-Galdos B."/>
            <person name="Quilez J."/>
            <person name="Marques-Bonet T."/>
            <person name="Raney B.J."/>
            <person name="Ingham P.W."/>
            <person name="Tay A."/>
            <person name="Hillier L.W."/>
            <person name="Minx P."/>
            <person name="Boehm T."/>
            <person name="Wilson R.K."/>
            <person name="Brenner S."/>
            <person name="Warren W.C."/>
        </authorList>
    </citation>
    <scope>NUCLEOTIDE SEQUENCE [LARGE SCALE GENOMIC DNA]</scope>
</reference>
<dbReference type="Pfam" id="PF00787">
    <property type="entry name" value="PX"/>
    <property type="match status" value="1"/>
</dbReference>
<dbReference type="PROSITE" id="PS50195">
    <property type="entry name" value="PX"/>
    <property type="match status" value="1"/>
</dbReference>
<protein>
    <submittedName>
        <fullName evidence="10">Sorting nexin-9-like</fullName>
    </submittedName>
</protein>
<keyword evidence="3 7" id="KW-0728">SH3 domain</keyword>
<keyword evidence="4" id="KW-0813">Transport</keyword>
<reference evidence="10" key="5">
    <citation type="submission" date="2025-09" db="UniProtKB">
        <authorList>
            <consortium name="Ensembl"/>
        </authorList>
    </citation>
    <scope>IDENTIFICATION</scope>
</reference>
<evidence type="ECO:0000256" key="1">
    <source>
        <dbReference type="ARBA" id="ARBA00004156"/>
    </source>
</evidence>
<dbReference type="RefSeq" id="XP_007904912.1">
    <property type="nucleotide sequence ID" value="XM_007906721.2"/>
</dbReference>
<dbReference type="InterPro" id="IPR019497">
    <property type="entry name" value="Sorting_nexin_WASP-bd-dom"/>
</dbReference>
<keyword evidence="11" id="KW-1185">Reference proteome</keyword>
<dbReference type="SUPFAM" id="SSF64268">
    <property type="entry name" value="PX domain"/>
    <property type="match status" value="1"/>
</dbReference>